<dbReference type="AlphaFoldDB" id="A0A1I1SJV3"/>
<evidence type="ECO:0000256" key="3">
    <source>
        <dbReference type="SAM" id="Coils"/>
    </source>
</evidence>
<evidence type="ECO:0000313" key="6">
    <source>
        <dbReference type="EMBL" id="SFD44948.1"/>
    </source>
</evidence>
<evidence type="ECO:0000259" key="5">
    <source>
        <dbReference type="Pfam" id="PF25973"/>
    </source>
</evidence>
<evidence type="ECO:0000313" key="7">
    <source>
        <dbReference type="Proteomes" id="UP000198598"/>
    </source>
</evidence>
<dbReference type="RefSeq" id="WP_093827421.1">
    <property type="nucleotide sequence ID" value="NZ_FOLQ01000005.1"/>
</dbReference>
<feature type="coiled-coil region" evidence="3">
    <location>
        <begin position="107"/>
        <end position="165"/>
    </location>
</feature>
<dbReference type="Pfam" id="PF25954">
    <property type="entry name" value="Beta-barrel_RND_2"/>
    <property type="match status" value="1"/>
</dbReference>
<keyword evidence="7" id="KW-1185">Reference proteome</keyword>
<dbReference type="GO" id="GO:0022857">
    <property type="term" value="F:transmembrane transporter activity"/>
    <property type="evidence" value="ECO:0007669"/>
    <property type="project" value="InterPro"/>
</dbReference>
<evidence type="ECO:0000256" key="1">
    <source>
        <dbReference type="ARBA" id="ARBA00009477"/>
    </source>
</evidence>
<comment type="similarity">
    <text evidence="1">Belongs to the membrane fusion protein (MFP) (TC 8.A.1) family.</text>
</comment>
<dbReference type="Gene3D" id="2.40.50.100">
    <property type="match status" value="1"/>
</dbReference>
<accession>A0A1I1SJV3</accession>
<dbReference type="SUPFAM" id="SSF111369">
    <property type="entry name" value="HlyD-like secretion proteins"/>
    <property type="match status" value="1"/>
</dbReference>
<dbReference type="GO" id="GO:0015679">
    <property type="term" value="P:plasma membrane copper ion transport"/>
    <property type="evidence" value="ECO:0007669"/>
    <property type="project" value="TreeGrafter"/>
</dbReference>
<dbReference type="OrthoDB" id="9806939at2"/>
<dbReference type="STRING" id="662367.SAMN05216167_10583"/>
<dbReference type="InterPro" id="IPR058647">
    <property type="entry name" value="BSH_CzcB-like"/>
</dbReference>
<gene>
    <name evidence="6" type="ORF">SAMN05216167_10583</name>
</gene>
<sequence length="363" mass="40473">MKINIISSGTLVLCGLSLLISCAPKPTHEEAKAFMLSDTMMRRIRIDSVETRPIRSELTLVGKVVADENRVIKVFPLVGGNVEGVDVELGDYVHKGQTLASIRSGEVADLERQAIQAQSDLLVAEKNLRVAQDLFETKLTSQREVVGAQKEVEKAQAEATRVKEVFRIYGLGKSSMYTVKAPIDGYVIEKNVNRDMQLRSDNADNLFTIGQISEVWVLANVNESDIRRVRPGMDATVQTLSYPDELFTGKVDKIYTVLDPNTKAMTLRIKLNNKGLKLRPEMHATVTLRYEDGGQLATVPSGSVIFDRSKHYVMVFRNRSDIETREVDVLKSLGDVSYVRQGVKPGEKVISKNQLMVYNALNN</sequence>
<dbReference type="Gene3D" id="1.10.287.470">
    <property type="entry name" value="Helix hairpin bin"/>
    <property type="match status" value="1"/>
</dbReference>
<organism evidence="6 7">
    <name type="scientific">Spirosoma endophyticum</name>
    <dbReference type="NCBI Taxonomy" id="662367"/>
    <lineage>
        <taxon>Bacteria</taxon>
        <taxon>Pseudomonadati</taxon>
        <taxon>Bacteroidota</taxon>
        <taxon>Cytophagia</taxon>
        <taxon>Cytophagales</taxon>
        <taxon>Cytophagaceae</taxon>
        <taxon>Spirosoma</taxon>
    </lineage>
</organism>
<dbReference type="NCBIfam" id="TIGR01730">
    <property type="entry name" value="RND_mfp"/>
    <property type="match status" value="1"/>
</dbReference>
<feature type="domain" description="CzcB-like barrel-sandwich hybrid" evidence="5">
    <location>
        <begin position="71"/>
        <end position="209"/>
    </location>
</feature>
<feature type="domain" description="CusB-like beta-barrel" evidence="4">
    <location>
        <begin position="214"/>
        <end position="289"/>
    </location>
</feature>
<dbReference type="FunFam" id="2.40.30.170:FF:000010">
    <property type="entry name" value="Efflux RND transporter periplasmic adaptor subunit"/>
    <property type="match status" value="1"/>
</dbReference>
<dbReference type="GO" id="GO:0060003">
    <property type="term" value="P:copper ion export"/>
    <property type="evidence" value="ECO:0007669"/>
    <property type="project" value="TreeGrafter"/>
</dbReference>
<dbReference type="PROSITE" id="PS51257">
    <property type="entry name" value="PROKAR_LIPOPROTEIN"/>
    <property type="match status" value="1"/>
</dbReference>
<dbReference type="GO" id="GO:0030313">
    <property type="term" value="C:cell envelope"/>
    <property type="evidence" value="ECO:0007669"/>
    <property type="project" value="TreeGrafter"/>
</dbReference>
<protein>
    <submittedName>
        <fullName evidence="6">Membrane fusion protein, cobalt-zinc-cadmium efflux system</fullName>
    </submittedName>
</protein>
<dbReference type="InterPro" id="IPR058792">
    <property type="entry name" value="Beta-barrel_RND_2"/>
</dbReference>
<dbReference type="PANTHER" id="PTHR30097:SF4">
    <property type="entry name" value="SLR6042 PROTEIN"/>
    <property type="match status" value="1"/>
</dbReference>
<keyword evidence="2" id="KW-0813">Transport</keyword>
<dbReference type="GO" id="GO:0016020">
    <property type="term" value="C:membrane"/>
    <property type="evidence" value="ECO:0007669"/>
    <property type="project" value="InterPro"/>
</dbReference>
<evidence type="ECO:0000259" key="4">
    <source>
        <dbReference type="Pfam" id="PF25954"/>
    </source>
</evidence>
<dbReference type="EMBL" id="FOLQ01000005">
    <property type="protein sequence ID" value="SFD44948.1"/>
    <property type="molecule type" value="Genomic_DNA"/>
</dbReference>
<keyword evidence="3" id="KW-0175">Coiled coil</keyword>
<proteinExistence type="inferred from homology"/>
<dbReference type="Pfam" id="PF25973">
    <property type="entry name" value="BSH_CzcB"/>
    <property type="match status" value="1"/>
</dbReference>
<evidence type="ECO:0000256" key="2">
    <source>
        <dbReference type="ARBA" id="ARBA00022448"/>
    </source>
</evidence>
<name>A0A1I1SJV3_9BACT</name>
<dbReference type="Gene3D" id="2.40.30.170">
    <property type="match status" value="1"/>
</dbReference>
<dbReference type="Proteomes" id="UP000198598">
    <property type="component" value="Unassembled WGS sequence"/>
</dbReference>
<dbReference type="InterPro" id="IPR006143">
    <property type="entry name" value="RND_pump_MFP"/>
</dbReference>
<reference evidence="6 7" key="1">
    <citation type="submission" date="2016-10" db="EMBL/GenBank/DDBJ databases">
        <authorList>
            <person name="de Groot N.N."/>
        </authorList>
    </citation>
    <scope>NUCLEOTIDE SEQUENCE [LARGE SCALE GENOMIC DNA]</scope>
    <source>
        <strain evidence="6 7">DSM 26130</strain>
    </source>
</reference>
<dbReference type="Gene3D" id="2.40.420.20">
    <property type="match status" value="1"/>
</dbReference>
<dbReference type="PANTHER" id="PTHR30097">
    <property type="entry name" value="CATION EFFLUX SYSTEM PROTEIN CUSB"/>
    <property type="match status" value="1"/>
</dbReference>
<dbReference type="InterPro" id="IPR051909">
    <property type="entry name" value="MFP_Cation_Efflux"/>
</dbReference>